<dbReference type="InterPro" id="IPR013783">
    <property type="entry name" value="Ig-like_fold"/>
</dbReference>
<dbReference type="InterPro" id="IPR003599">
    <property type="entry name" value="Ig_sub"/>
</dbReference>
<dbReference type="Proteomes" id="UP000094527">
    <property type="component" value="Unassembled WGS sequence"/>
</dbReference>
<dbReference type="InterPro" id="IPR003598">
    <property type="entry name" value="Ig_sub2"/>
</dbReference>
<dbReference type="AlphaFoldDB" id="A0A1D2N7J7"/>
<dbReference type="InterPro" id="IPR037448">
    <property type="entry name" value="Zig-8"/>
</dbReference>
<dbReference type="InterPro" id="IPR007110">
    <property type="entry name" value="Ig-like_dom"/>
</dbReference>
<dbReference type="GO" id="GO:0032589">
    <property type="term" value="C:neuron projection membrane"/>
    <property type="evidence" value="ECO:0007669"/>
    <property type="project" value="TreeGrafter"/>
</dbReference>
<feature type="domain" description="Ig-like" evidence="1">
    <location>
        <begin position="69"/>
        <end position="170"/>
    </location>
</feature>
<dbReference type="PANTHER" id="PTHR23279">
    <property type="entry name" value="DEFECTIVE PROBOSCIS EXTENSION RESPONSE DPR -RELATED"/>
    <property type="match status" value="1"/>
</dbReference>
<comment type="caution">
    <text evidence="2">The sequence shown here is derived from an EMBL/GenBank/DDBJ whole genome shotgun (WGS) entry which is preliminary data.</text>
</comment>
<dbReference type="GO" id="GO:0050808">
    <property type="term" value="P:synapse organization"/>
    <property type="evidence" value="ECO:0007669"/>
    <property type="project" value="TreeGrafter"/>
</dbReference>
<evidence type="ECO:0000259" key="1">
    <source>
        <dbReference type="PROSITE" id="PS50835"/>
    </source>
</evidence>
<dbReference type="PANTHER" id="PTHR23279:SF2">
    <property type="entry name" value="DEFECTIVE PROBOSCIS EXTENSION RESPONSE 19, ISOFORM A"/>
    <property type="match status" value="1"/>
</dbReference>
<dbReference type="SUPFAM" id="SSF48726">
    <property type="entry name" value="Immunoglobulin"/>
    <property type="match status" value="2"/>
</dbReference>
<dbReference type="SMART" id="SM00409">
    <property type="entry name" value="IG"/>
    <property type="match status" value="2"/>
</dbReference>
<protein>
    <submittedName>
        <fullName evidence="2">Titin</fullName>
    </submittedName>
</protein>
<dbReference type="SMART" id="SM00408">
    <property type="entry name" value="IGc2"/>
    <property type="match status" value="1"/>
</dbReference>
<proteinExistence type="predicted"/>
<dbReference type="OMA" id="YECEINI"/>
<evidence type="ECO:0000313" key="2">
    <source>
        <dbReference type="EMBL" id="ODN01217.1"/>
    </source>
</evidence>
<reference evidence="2 3" key="1">
    <citation type="journal article" date="2016" name="Genome Biol. Evol.">
        <title>Gene Family Evolution Reflects Adaptation to Soil Environmental Stressors in the Genome of the Collembolan Orchesella cincta.</title>
        <authorList>
            <person name="Faddeeva-Vakhrusheva A."/>
            <person name="Derks M.F."/>
            <person name="Anvar S.Y."/>
            <person name="Agamennone V."/>
            <person name="Suring W."/>
            <person name="Smit S."/>
            <person name="van Straalen N.M."/>
            <person name="Roelofs D."/>
        </authorList>
    </citation>
    <scope>NUCLEOTIDE SEQUENCE [LARGE SCALE GENOMIC DNA]</scope>
    <source>
        <tissue evidence="2">Mixed pool</tissue>
    </source>
</reference>
<dbReference type="CDD" id="cd00096">
    <property type="entry name" value="Ig"/>
    <property type="match status" value="1"/>
</dbReference>
<organism evidence="2 3">
    <name type="scientific">Orchesella cincta</name>
    <name type="common">Springtail</name>
    <name type="synonym">Podura cincta</name>
    <dbReference type="NCBI Taxonomy" id="48709"/>
    <lineage>
        <taxon>Eukaryota</taxon>
        <taxon>Metazoa</taxon>
        <taxon>Ecdysozoa</taxon>
        <taxon>Arthropoda</taxon>
        <taxon>Hexapoda</taxon>
        <taxon>Collembola</taxon>
        <taxon>Entomobryomorpha</taxon>
        <taxon>Entomobryoidea</taxon>
        <taxon>Orchesellidae</taxon>
        <taxon>Orchesellinae</taxon>
        <taxon>Orchesella</taxon>
    </lineage>
</organism>
<dbReference type="FunFam" id="2.60.40.10:FF:000533">
    <property type="entry name" value="Uncharacterized protein, isoform A"/>
    <property type="match status" value="1"/>
</dbReference>
<evidence type="ECO:0000313" key="3">
    <source>
        <dbReference type="Proteomes" id="UP000094527"/>
    </source>
</evidence>
<dbReference type="STRING" id="48709.A0A1D2N7J7"/>
<name>A0A1D2N7J7_ORCCI</name>
<accession>A0A1D2N7J7</accession>
<dbReference type="OrthoDB" id="190835at2759"/>
<dbReference type="Gene3D" id="2.60.40.10">
    <property type="entry name" value="Immunoglobulins"/>
    <property type="match status" value="2"/>
</dbReference>
<sequence>MNNCFHFLLQASWIRRRDYHLLTVGMGTYSNDDRFMVSHNRPAQSWELHIKFVKPSDEGLYECQISTHPPSSIFVHLRVVEAKAEILGEPDKHVRSGSTFELVCVLRDSTEPPVYVFWYHNDRMINYDNIRGVQVSSDAEKSILTIQEAQKSDSGNYTCTPSNARPTSISVHILNGK</sequence>
<dbReference type="EMBL" id="LJIJ01000166">
    <property type="protein sequence ID" value="ODN01217.1"/>
    <property type="molecule type" value="Genomic_DNA"/>
</dbReference>
<keyword evidence="3" id="KW-1185">Reference proteome</keyword>
<dbReference type="PROSITE" id="PS50835">
    <property type="entry name" value="IG_LIKE"/>
    <property type="match status" value="1"/>
</dbReference>
<dbReference type="InterPro" id="IPR036179">
    <property type="entry name" value="Ig-like_dom_sf"/>
</dbReference>
<gene>
    <name evidence="2" type="ORF">Ocin01_05465</name>
</gene>
<dbReference type="Pfam" id="PF13927">
    <property type="entry name" value="Ig_3"/>
    <property type="match status" value="1"/>
</dbReference>